<reference evidence="4 5" key="1">
    <citation type="submission" date="2016-10" db="EMBL/GenBank/DDBJ databases">
        <authorList>
            <person name="de Groot N.N."/>
        </authorList>
    </citation>
    <scope>NUCLEOTIDE SEQUENCE [LARGE SCALE GENOMIC DNA]</scope>
    <source>
        <strain evidence="4 5">CGMCC 4.5739</strain>
    </source>
</reference>
<dbReference type="PANTHER" id="PTHR10509">
    <property type="entry name" value="O-METHYLTRANSFERASE-RELATED"/>
    <property type="match status" value="1"/>
</dbReference>
<dbReference type="STRING" id="910347.SAMN05421773_10152"/>
<dbReference type="InterPro" id="IPR002935">
    <property type="entry name" value="SAM_O-MeTrfase"/>
</dbReference>
<keyword evidence="3" id="KW-0949">S-adenosyl-L-methionine</keyword>
<dbReference type="Gene3D" id="3.40.50.150">
    <property type="entry name" value="Vaccinia Virus protein VP39"/>
    <property type="match status" value="1"/>
</dbReference>
<name>A0A1I1E116_9ACTN</name>
<dbReference type="InterPro" id="IPR050362">
    <property type="entry name" value="Cation-dep_OMT"/>
</dbReference>
<dbReference type="GO" id="GO:0008171">
    <property type="term" value="F:O-methyltransferase activity"/>
    <property type="evidence" value="ECO:0007669"/>
    <property type="project" value="InterPro"/>
</dbReference>
<protein>
    <submittedName>
        <fullName evidence="4">Caffeoyl-CoA O-methyltransferase</fullName>
    </submittedName>
</protein>
<keyword evidence="5" id="KW-1185">Reference proteome</keyword>
<dbReference type="GO" id="GO:0008757">
    <property type="term" value="F:S-adenosylmethionine-dependent methyltransferase activity"/>
    <property type="evidence" value="ECO:0007669"/>
    <property type="project" value="TreeGrafter"/>
</dbReference>
<dbReference type="GO" id="GO:0032259">
    <property type="term" value="P:methylation"/>
    <property type="evidence" value="ECO:0007669"/>
    <property type="project" value="UniProtKB-KW"/>
</dbReference>
<dbReference type="CDD" id="cd02440">
    <property type="entry name" value="AdoMet_MTases"/>
    <property type="match status" value="1"/>
</dbReference>
<evidence type="ECO:0000313" key="4">
    <source>
        <dbReference type="EMBL" id="SFB80352.1"/>
    </source>
</evidence>
<evidence type="ECO:0000256" key="1">
    <source>
        <dbReference type="ARBA" id="ARBA00022603"/>
    </source>
</evidence>
<dbReference type="Proteomes" id="UP000199207">
    <property type="component" value="Unassembled WGS sequence"/>
</dbReference>
<dbReference type="PANTHER" id="PTHR10509:SF14">
    <property type="entry name" value="CAFFEOYL-COA O-METHYLTRANSFERASE 3-RELATED"/>
    <property type="match status" value="1"/>
</dbReference>
<dbReference type="RefSeq" id="WP_093836541.1">
    <property type="nucleotide sequence ID" value="NZ_FOLM01000001.1"/>
</dbReference>
<evidence type="ECO:0000313" key="5">
    <source>
        <dbReference type="Proteomes" id="UP000199207"/>
    </source>
</evidence>
<dbReference type="InterPro" id="IPR029063">
    <property type="entry name" value="SAM-dependent_MTases_sf"/>
</dbReference>
<dbReference type="Pfam" id="PF01596">
    <property type="entry name" value="Methyltransf_3"/>
    <property type="match status" value="1"/>
</dbReference>
<dbReference type="SUPFAM" id="SSF53335">
    <property type="entry name" value="S-adenosyl-L-methionine-dependent methyltransferases"/>
    <property type="match status" value="1"/>
</dbReference>
<dbReference type="PROSITE" id="PS51682">
    <property type="entry name" value="SAM_OMT_I"/>
    <property type="match status" value="1"/>
</dbReference>
<dbReference type="AlphaFoldDB" id="A0A1I1E116"/>
<proteinExistence type="predicted"/>
<evidence type="ECO:0000256" key="2">
    <source>
        <dbReference type="ARBA" id="ARBA00022679"/>
    </source>
</evidence>
<organism evidence="4 5">
    <name type="scientific">Streptomyces aidingensis</name>
    <dbReference type="NCBI Taxonomy" id="910347"/>
    <lineage>
        <taxon>Bacteria</taxon>
        <taxon>Bacillati</taxon>
        <taxon>Actinomycetota</taxon>
        <taxon>Actinomycetes</taxon>
        <taxon>Kitasatosporales</taxon>
        <taxon>Streptomycetaceae</taxon>
        <taxon>Streptomyces</taxon>
    </lineage>
</organism>
<sequence>MEIVNPALHEYLIAHASPGADEVLRELAEETHRSLPPGLAGMQITHDEGALLSLLVKLAGARTAVEVGTFTGYSALCIARALPADGRLIACDVSEEWTSVARRYWERAGVADRIELVIAPAAETLRALPREEFVDFAFIDADKTGYPEYYEELVTRLRPGGVLALDNVLRSGRVVEPAAQDPGTVVMRQVNDAIAGDRRVESVMLSVRDGVTLVRKL</sequence>
<accession>A0A1I1E116</accession>
<evidence type="ECO:0000256" key="3">
    <source>
        <dbReference type="ARBA" id="ARBA00022691"/>
    </source>
</evidence>
<keyword evidence="2 4" id="KW-0808">Transferase</keyword>
<keyword evidence="1 4" id="KW-0489">Methyltransferase</keyword>
<dbReference type="EMBL" id="FOLM01000001">
    <property type="protein sequence ID" value="SFB80352.1"/>
    <property type="molecule type" value="Genomic_DNA"/>
</dbReference>
<gene>
    <name evidence="4" type="ORF">SAMN05421773_10152</name>
</gene>
<dbReference type="OrthoDB" id="9799672at2"/>